<feature type="transmembrane region" description="Helical" evidence="7">
    <location>
        <begin position="37"/>
        <end position="57"/>
    </location>
</feature>
<feature type="transmembrane region" description="Helical" evidence="7">
    <location>
        <begin position="206"/>
        <end position="226"/>
    </location>
</feature>
<feature type="transmembrane region" description="Helical" evidence="7">
    <location>
        <begin position="327"/>
        <end position="346"/>
    </location>
</feature>
<feature type="transmembrane region" description="Helical" evidence="7">
    <location>
        <begin position="387"/>
        <end position="405"/>
    </location>
</feature>
<accession>A0ABU3I9B5</accession>
<keyword evidence="3 7" id="KW-0812">Transmembrane</keyword>
<dbReference type="Pfam" id="PF07690">
    <property type="entry name" value="MFS_1"/>
    <property type="match status" value="1"/>
</dbReference>
<keyword evidence="5 7" id="KW-0472">Membrane</keyword>
<feature type="transmembrane region" description="Helical" evidence="7">
    <location>
        <begin position="111"/>
        <end position="129"/>
    </location>
</feature>
<evidence type="ECO:0000256" key="5">
    <source>
        <dbReference type="ARBA" id="ARBA00023136"/>
    </source>
</evidence>
<keyword evidence="2" id="KW-0813">Transport</keyword>
<dbReference type="InterPro" id="IPR011701">
    <property type="entry name" value="MFS"/>
</dbReference>
<evidence type="ECO:0000256" key="1">
    <source>
        <dbReference type="ARBA" id="ARBA00004141"/>
    </source>
</evidence>
<evidence type="ECO:0000313" key="9">
    <source>
        <dbReference type="Proteomes" id="UP001247542"/>
    </source>
</evidence>
<evidence type="ECO:0000256" key="6">
    <source>
        <dbReference type="SAM" id="MobiDB-lite"/>
    </source>
</evidence>
<keyword evidence="4 7" id="KW-1133">Transmembrane helix</keyword>
<evidence type="ECO:0000256" key="3">
    <source>
        <dbReference type="ARBA" id="ARBA00022692"/>
    </source>
</evidence>
<evidence type="ECO:0000256" key="2">
    <source>
        <dbReference type="ARBA" id="ARBA00022448"/>
    </source>
</evidence>
<evidence type="ECO:0000256" key="7">
    <source>
        <dbReference type="SAM" id="Phobius"/>
    </source>
</evidence>
<feature type="transmembrane region" description="Helical" evidence="7">
    <location>
        <begin position="69"/>
        <end position="90"/>
    </location>
</feature>
<feature type="transmembrane region" description="Helical" evidence="7">
    <location>
        <begin position="298"/>
        <end position="320"/>
    </location>
</feature>
<dbReference type="Proteomes" id="UP001247542">
    <property type="component" value="Unassembled WGS sequence"/>
</dbReference>
<dbReference type="RefSeq" id="WP_313272219.1">
    <property type="nucleotide sequence ID" value="NZ_JASXSX010000001.1"/>
</dbReference>
<evidence type="ECO:0000256" key="4">
    <source>
        <dbReference type="ARBA" id="ARBA00022989"/>
    </source>
</evidence>
<dbReference type="SUPFAM" id="SSF103473">
    <property type="entry name" value="MFS general substrate transporter"/>
    <property type="match status" value="1"/>
</dbReference>
<reference evidence="8 9" key="1">
    <citation type="submission" date="2023-06" db="EMBL/GenBank/DDBJ databases">
        <title>Draft genome sequence of Gleimia hominis type strain CCUG 57540T.</title>
        <authorList>
            <person name="Salva-Serra F."/>
            <person name="Cardew S."/>
            <person name="Jensie Markopoulos S."/>
            <person name="Ohlen M."/>
            <person name="Inganas E."/>
            <person name="Svensson-Stadler L."/>
            <person name="Moore E.R.B."/>
        </authorList>
    </citation>
    <scope>NUCLEOTIDE SEQUENCE [LARGE SCALE GENOMIC DNA]</scope>
    <source>
        <strain evidence="8 9">CCUG 57540</strain>
    </source>
</reference>
<comment type="subcellular location">
    <subcellularLocation>
        <location evidence="1">Membrane</location>
        <topology evidence="1">Multi-pass membrane protein</topology>
    </subcellularLocation>
</comment>
<dbReference type="CDD" id="cd06174">
    <property type="entry name" value="MFS"/>
    <property type="match status" value="1"/>
</dbReference>
<feature type="transmembrane region" description="Helical" evidence="7">
    <location>
        <begin position="352"/>
        <end position="375"/>
    </location>
</feature>
<dbReference type="InterPro" id="IPR036259">
    <property type="entry name" value="MFS_trans_sf"/>
</dbReference>
<gene>
    <name evidence="8" type="ORF">QS713_02635</name>
</gene>
<name>A0ABU3I9B5_9ACTO</name>
<keyword evidence="9" id="KW-1185">Reference proteome</keyword>
<dbReference type="PANTHER" id="PTHR43791:SF36">
    <property type="entry name" value="TRANSPORTER, PUTATIVE (AFU_ORTHOLOGUE AFUA_6G08340)-RELATED"/>
    <property type="match status" value="1"/>
</dbReference>
<feature type="transmembrane region" description="Helical" evidence="7">
    <location>
        <begin position="135"/>
        <end position="162"/>
    </location>
</feature>
<dbReference type="PANTHER" id="PTHR43791">
    <property type="entry name" value="PERMEASE-RELATED"/>
    <property type="match status" value="1"/>
</dbReference>
<protein>
    <submittedName>
        <fullName evidence="8">MFS transporter</fullName>
    </submittedName>
</protein>
<proteinExistence type="predicted"/>
<feature type="transmembrane region" description="Helical" evidence="7">
    <location>
        <begin position="183"/>
        <end position="200"/>
    </location>
</feature>
<dbReference type="Gene3D" id="1.20.1250.20">
    <property type="entry name" value="MFS general substrate transporter like domains"/>
    <property type="match status" value="2"/>
</dbReference>
<feature type="transmembrane region" description="Helical" evidence="7">
    <location>
        <begin position="425"/>
        <end position="449"/>
    </location>
</feature>
<organism evidence="8 9">
    <name type="scientific">Gleimia hominis</name>
    <dbReference type="NCBI Taxonomy" id="595468"/>
    <lineage>
        <taxon>Bacteria</taxon>
        <taxon>Bacillati</taxon>
        <taxon>Actinomycetota</taxon>
        <taxon>Actinomycetes</taxon>
        <taxon>Actinomycetales</taxon>
        <taxon>Actinomycetaceae</taxon>
        <taxon>Gleimia</taxon>
    </lineage>
</organism>
<comment type="caution">
    <text evidence="8">The sequence shown here is derived from an EMBL/GenBank/DDBJ whole genome shotgun (WGS) entry which is preliminary data.</text>
</comment>
<feature type="region of interest" description="Disordered" evidence="6">
    <location>
        <begin position="459"/>
        <end position="487"/>
    </location>
</feature>
<feature type="compositionally biased region" description="Polar residues" evidence="6">
    <location>
        <begin position="478"/>
        <end position="487"/>
    </location>
</feature>
<feature type="transmembrane region" description="Helical" evidence="7">
    <location>
        <begin position="259"/>
        <end position="278"/>
    </location>
</feature>
<sequence length="487" mass="52904">MSNNINPIQDTAAINQAAQQAQQKKSRLPIFLRRGRVGGFLTVVMAGQLTYSAFEAFKGSLMLPLCNALGITVGQFGTLMSFIGIAMFLYPIGGWVNNRFTIRSLLITWSAWRLVTFLALYICALPFMPDMPFKVMIAIAISWGVWDALGWPAVVNGVTLLSKDANTRGRGLAMSLLETIRRGAEFLMNAVILLLLWIYPGSAKTIMLAFGFGYTLLLVPLIIFILRTVPKNAIAEHENMSKNTAALYGLWQVLTRPRVWLAGVAGMCLYWTYVNLIYSSAPYVKLVFNASDSVSGVFGIITTGAVGMLVALVAGGLADYVFKSSTLMLGVALAICAVAAGVVYLLPADQSMLWFAMILLVLMSVGIFMGKAVILAPIAELNLPDQINGSAMAIGSLAVYAPVFWGNFMTAGIIDRHADNPYEGYQVIFLITLAVAVIGAVCAFVLAMINRRIDHRHAQADHRNAQADQEQAGDRNAQADQEQAQVK</sequence>
<evidence type="ECO:0000313" key="8">
    <source>
        <dbReference type="EMBL" id="MDT3766961.1"/>
    </source>
</evidence>
<dbReference type="EMBL" id="JASXSX010000001">
    <property type="protein sequence ID" value="MDT3766961.1"/>
    <property type="molecule type" value="Genomic_DNA"/>
</dbReference>